<evidence type="ECO:0000313" key="2">
    <source>
        <dbReference type="Proteomes" id="UP000327157"/>
    </source>
</evidence>
<dbReference type="AlphaFoldDB" id="A0A5N5G3G6"/>
<reference evidence="1 2" key="1">
    <citation type="submission" date="2019-09" db="EMBL/GenBank/DDBJ databases">
        <authorList>
            <person name="Ou C."/>
        </authorList>
    </citation>
    <scope>NUCLEOTIDE SEQUENCE [LARGE SCALE GENOMIC DNA]</scope>
    <source>
        <strain evidence="1">S2</strain>
        <tissue evidence="1">Leaf</tissue>
    </source>
</reference>
<comment type="caution">
    <text evidence="1">The sequence shown here is derived from an EMBL/GenBank/DDBJ whole genome shotgun (WGS) entry which is preliminary data.</text>
</comment>
<protein>
    <submittedName>
        <fullName evidence="1">Uncharacterized protein</fullName>
    </submittedName>
</protein>
<evidence type="ECO:0000313" key="1">
    <source>
        <dbReference type="EMBL" id="KAB2609946.1"/>
    </source>
</evidence>
<proteinExistence type="predicted"/>
<keyword evidence="2" id="KW-1185">Reference proteome</keyword>
<reference evidence="1 2" key="2">
    <citation type="submission" date="2019-11" db="EMBL/GenBank/DDBJ databases">
        <title>A de novo genome assembly of a pear dwarfing rootstock.</title>
        <authorList>
            <person name="Wang F."/>
            <person name="Wang J."/>
            <person name="Li S."/>
            <person name="Zhang Y."/>
            <person name="Fang M."/>
            <person name="Ma L."/>
            <person name="Zhao Y."/>
            <person name="Jiang S."/>
        </authorList>
    </citation>
    <scope>NUCLEOTIDE SEQUENCE [LARGE SCALE GENOMIC DNA]</scope>
    <source>
        <strain evidence="1">S2</strain>
        <tissue evidence="1">Leaf</tissue>
    </source>
</reference>
<dbReference type="Proteomes" id="UP000327157">
    <property type="component" value="Unassembled WGS sequence"/>
</dbReference>
<organism evidence="1 2">
    <name type="scientific">Pyrus ussuriensis x Pyrus communis</name>
    <dbReference type="NCBI Taxonomy" id="2448454"/>
    <lineage>
        <taxon>Eukaryota</taxon>
        <taxon>Viridiplantae</taxon>
        <taxon>Streptophyta</taxon>
        <taxon>Embryophyta</taxon>
        <taxon>Tracheophyta</taxon>
        <taxon>Spermatophyta</taxon>
        <taxon>Magnoliopsida</taxon>
        <taxon>eudicotyledons</taxon>
        <taxon>Gunneridae</taxon>
        <taxon>Pentapetalae</taxon>
        <taxon>rosids</taxon>
        <taxon>fabids</taxon>
        <taxon>Rosales</taxon>
        <taxon>Rosaceae</taxon>
        <taxon>Amygdaloideae</taxon>
        <taxon>Maleae</taxon>
        <taxon>Pyrus</taxon>
    </lineage>
</organism>
<name>A0A5N5G3G6_9ROSA</name>
<dbReference type="EMBL" id="SMOL01000503">
    <property type="protein sequence ID" value="KAB2609946.1"/>
    <property type="molecule type" value="Genomic_DNA"/>
</dbReference>
<accession>A0A5N5G3G6</accession>
<sequence length="112" mass="12438">MASLPFLIDIVIEKAFVTKLLAYFDKFVESCTFEVLGKATLPLLPLIIILIATYSGCNPSSTTALIFTIVVSTDNFDRQATVELFRCSHSFSAEIEERESCFDDDLYSAPTP</sequence>
<gene>
    <name evidence="1" type="ORF">D8674_041493</name>
</gene>